<dbReference type="Proteomes" id="UP001595616">
    <property type="component" value="Unassembled WGS sequence"/>
</dbReference>
<keyword evidence="4" id="KW-1185">Reference proteome</keyword>
<organism evidence="3 4">
    <name type="scientific">Lacihabitans lacunae</name>
    <dbReference type="NCBI Taxonomy" id="1028214"/>
    <lineage>
        <taxon>Bacteria</taxon>
        <taxon>Pseudomonadati</taxon>
        <taxon>Bacteroidota</taxon>
        <taxon>Cytophagia</taxon>
        <taxon>Cytophagales</taxon>
        <taxon>Leadbetterellaceae</taxon>
        <taxon>Lacihabitans</taxon>
    </lineage>
</organism>
<evidence type="ECO:0000259" key="2">
    <source>
        <dbReference type="Pfam" id="PF20434"/>
    </source>
</evidence>
<dbReference type="InterPro" id="IPR050300">
    <property type="entry name" value="GDXG_lipolytic_enzyme"/>
</dbReference>
<accession>A0ABV7Z0D0</accession>
<gene>
    <name evidence="3" type="ORF">ACFOOI_18260</name>
</gene>
<dbReference type="InterPro" id="IPR029058">
    <property type="entry name" value="AB_hydrolase_fold"/>
</dbReference>
<dbReference type="SUPFAM" id="SSF53474">
    <property type="entry name" value="alpha/beta-Hydrolases"/>
    <property type="match status" value="1"/>
</dbReference>
<proteinExistence type="predicted"/>
<sequence>MRFLLVMGSIVFNLTFSFGQNTSGITQKQDTSFTKTQALKSAIGKFPHVKLAQVNFNDLQINIEKDIIYSKNNNLALDIFSPKSSTKPQIGILLIHGGGWRSGDRSNHHEMAAILASRGYVVLTPAYRLSTHALYPAAVTDLKTSIKYMRANAKAFNIDPNKIAAVGFSAGGQLAALMGSTSNEKFFESETEYPAISAKINAVVDIDGILAFIHPESGEGDDTKNTSAATHWFGYLKTENPTLWQQASALNHVSAGDPPILFLNSSQSRMHAGREDMILKMNALGIHSEVYTFNGAPHSFCMLDKWFLPTVNRIDAFLDENLEK</sequence>
<feature type="domain" description="BD-FAE-like" evidence="2">
    <location>
        <begin position="77"/>
        <end position="266"/>
    </location>
</feature>
<evidence type="ECO:0000256" key="1">
    <source>
        <dbReference type="ARBA" id="ARBA00022801"/>
    </source>
</evidence>
<dbReference type="Pfam" id="PF20434">
    <property type="entry name" value="BD-FAE"/>
    <property type="match status" value="1"/>
</dbReference>
<reference evidence="4" key="1">
    <citation type="journal article" date="2019" name="Int. J. Syst. Evol. Microbiol.">
        <title>The Global Catalogue of Microorganisms (GCM) 10K type strain sequencing project: providing services to taxonomists for standard genome sequencing and annotation.</title>
        <authorList>
            <consortium name="The Broad Institute Genomics Platform"/>
            <consortium name="The Broad Institute Genome Sequencing Center for Infectious Disease"/>
            <person name="Wu L."/>
            <person name="Ma J."/>
        </authorList>
    </citation>
    <scope>NUCLEOTIDE SEQUENCE [LARGE SCALE GENOMIC DNA]</scope>
    <source>
        <strain evidence="4">CECT 7956</strain>
    </source>
</reference>
<dbReference type="PANTHER" id="PTHR48081">
    <property type="entry name" value="AB HYDROLASE SUPERFAMILY PROTEIN C4A8.06C"/>
    <property type="match status" value="1"/>
</dbReference>
<evidence type="ECO:0000313" key="4">
    <source>
        <dbReference type="Proteomes" id="UP001595616"/>
    </source>
</evidence>
<dbReference type="RefSeq" id="WP_379839494.1">
    <property type="nucleotide sequence ID" value="NZ_JBHRYQ010000001.1"/>
</dbReference>
<dbReference type="PANTHER" id="PTHR48081:SF13">
    <property type="entry name" value="ALPHA_BETA HYDROLASE"/>
    <property type="match status" value="1"/>
</dbReference>
<name>A0ABV7Z0D0_9BACT</name>
<evidence type="ECO:0000313" key="3">
    <source>
        <dbReference type="EMBL" id="MFC3812611.1"/>
    </source>
</evidence>
<dbReference type="InterPro" id="IPR049492">
    <property type="entry name" value="BD-FAE-like_dom"/>
</dbReference>
<dbReference type="GO" id="GO:0016787">
    <property type="term" value="F:hydrolase activity"/>
    <property type="evidence" value="ECO:0007669"/>
    <property type="project" value="UniProtKB-KW"/>
</dbReference>
<dbReference type="EMBL" id="JBHRYQ010000001">
    <property type="protein sequence ID" value="MFC3812611.1"/>
    <property type="molecule type" value="Genomic_DNA"/>
</dbReference>
<keyword evidence="1 3" id="KW-0378">Hydrolase</keyword>
<protein>
    <submittedName>
        <fullName evidence="3">Alpha/beta hydrolase fold domain-containing protein</fullName>
    </submittedName>
</protein>
<comment type="caution">
    <text evidence="3">The sequence shown here is derived from an EMBL/GenBank/DDBJ whole genome shotgun (WGS) entry which is preliminary data.</text>
</comment>
<dbReference type="Gene3D" id="3.40.50.1820">
    <property type="entry name" value="alpha/beta hydrolase"/>
    <property type="match status" value="1"/>
</dbReference>